<dbReference type="InterPro" id="IPR007741">
    <property type="entry name" value="Ribosomal_mL43/mS25/NADH_DH"/>
</dbReference>
<dbReference type="GO" id="GO:0032543">
    <property type="term" value="P:mitochondrial translation"/>
    <property type="evidence" value="ECO:0007669"/>
    <property type="project" value="InterPro"/>
</dbReference>
<evidence type="ECO:0000256" key="6">
    <source>
        <dbReference type="ARBA" id="ARBA00035188"/>
    </source>
</evidence>
<organism evidence="8 9">
    <name type="scientific">Parthenolecanium corni</name>
    <dbReference type="NCBI Taxonomy" id="536013"/>
    <lineage>
        <taxon>Eukaryota</taxon>
        <taxon>Metazoa</taxon>
        <taxon>Ecdysozoa</taxon>
        <taxon>Arthropoda</taxon>
        <taxon>Hexapoda</taxon>
        <taxon>Insecta</taxon>
        <taxon>Pterygota</taxon>
        <taxon>Neoptera</taxon>
        <taxon>Paraneoptera</taxon>
        <taxon>Hemiptera</taxon>
        <taxon>Sternorrhyncha</taxon>
        <taxon>Coccoidea</taxon>
        <taxon>Coccidae</taxon>
        <taxon>Parthenolecanium</taxon>
    </lineage>
</organism>
<comment type="similarity">
    <text evidence="2">Belongs to the mitochondrion-specific ribosomal protein mL43 family.</text>
</comment>
<dbReference type="AlphaFoldDB" id="A0AAN9XZW0"/>
<comment type="subcellular location">
    <subcellularLocation>
        <location evidence="1">Mitochondrion</location>
    </subcellularLocation>
</comment>
<dbReference type="Pfam" id="PF05047">
    <property type="entry name" value="L51_S25_CI-B8"/>
    <property type="match status" value="1"/>
</dbReference>
<dbReference type="Gene3D" id="3.40.30.10">
    <property type="entry name" value="Glutaredoxin"/>
    <property type="match status" value="1"/>
</dbReference>
<protein>
    <recommendedName>
        <fullName evidence="6">Large ribosomal subunit protein mL43</fullName>
    </recommendedName>
</protein>
<evidence type="ECO:0000259" key="7">
    <source>
        <dbReference type="SMART" id="SM00916"/>
    </source>
</evidence>
<evidence type="ECO:0000256" key="5">
    <source>
        <dbReference type="ARBA" id="ARBA00023274"/>
    </source>
</evidence>
<dbReference type="PANTHER" id="PTHR21396">
    <property type="entry name" value="39S RIBOSOMAL PROTEIN L43"/>
    <property type="match status" value="1"/>
</dbReference>
<accession>A0AAN9XZW0</accession>
<dbReference type="SMART" id="SM00916">
    <property type="entry name" value="L51_S25_CI-B8"/>
    <property type="match status" value="1"/>
</dbReference>
<dbReference type="GO" id="GO:0005762">
    <property type="term" value="C:mitochondrial large ribosomal subunit"/>
    <property type="evidence" value="ECO:0007669"/>
    <property type="project" value="TreeGrafter"/>
</dbReference>
<keyword evidence="4" id="KW-0496">Mitochondrion</keyword>
<dbReference type="InterPro" id="IPR039927">
    <property type="entry name" value="Ribosomal_mL43"/>
</dbReference>
<dbReference type="InterPro" id="IPR036249">
    <property type="entry name" value="Thioredoxin-like_sf"/>
</dbReference>
<dbReference type="SUPFAM" id="SSF52833">
    <property type="entry name" value="Thioredoxin-like"/>
    <property type="match status" value="1"/>
</dbReference>
<evidence type="ECO:0000256" key="3">
    <source>
        <dbReference type="ARBA" id="ARBA00022980"/>
    </source>
</evidence>
<evidence type="ECO:0000313" key="9">
    <source>
        <dbReference type="Proteomes" id="UP001367676"/>
    </source>
</evidence>
<dbReference type="PANTHER" id="PTHR21396:SF2">
    <property type="entry name" value="LARGE RIBOSOMAL SUBUNIT PROTEIN ML43"/>
    <property type="match status" value="1"/>
</dbReference>
<evidence type="ECO:0000313" key="8">
    <source>
        <dbReference type="EMBL" id="KAK7578093.1"/>
    </source>
</evidence>
<dbReference type="EMBL" id="JBBCAQ010000035">
    <property type="protein sequence ID" value="KAK7578093.1"/>
    <property type="molecule type" value="Genomic_DNA"/>
</dbReference>
<evidence type="ECO:0000256" key="2">
    <source>
        <dbReference type="ARBA" id="ARBA00006073"/>
    </source>
</evidence>
<sequence>MSNRSRLVPIDFPRVPLKNGVSRVICQLKRITIKFCKSSGASYGVRSFIEHDLLDYSRKNPEVAIYLKPRRHHSPVVVSEYLNGEKHYMNYHNFTRDNVDKWMNFHRTSVGWPKKKWRKLHYTRTPSVQGVWSPFTNMDPRLNITKFPDKYLGIPLHSPETATEKLREMFEKQKLNEENEEKVGKVKIEVQS</sequence>
<keyword evidence="3" id="KW-0689">Ribosomal protein</keyword>
<evidence type="ECO:0000256" key="1">
    <source>
        <dbReference type="ARBA" id="ARBA00004173"/>
    </source>
</evidence>
<feature type="domain" description="Ribosomal protein/NADH dehydrogenase" evidence="7">
    <location>
        <begin position="37"/>
        <end position="110"/>
    </location>
</feature>
<comment type="caution">
    <text evidence="8">The sequence shown here is derived from an EMBL/GenBank/DDBJ whole genome shotgun (WGS) entry which is preliminary data.</text>
</comment>
<keyword evidence="9" id="KW-1185">Reference proteome</keyword>
<keyword evidence="5" id="KW-0687">Ribonucleoprotein</keyword>
<evidence type="ECO:0000256" key="4">
    <source>
        <dbReference type="ARBA" id="ARBA00023128"/>
    </source>
</evidence>
<name>A0AAN9XZW0_9HEMI</name>
<proteinExistence type="inferred from homology"/>
<dbReference type="GO" id="GO:0003735">
    <property type="term" value="F:structural constituent of ribosome"/>
    <property type="evidence" value="ECO:0007669"/>
    <property type="project" value="InterPro"/>
</dbReference>
<dbReference type="Proteomes" id="UP001367676">
    <property type="component" value="Unassembled WGS sequence"/>
</dbReference>
<reference evidence="8 9" key="1">
    <citation type="submission" date="2024-03" db="EMBL/GenBank/DDBJ databases">
        <title>Adaptation during the transition from Ophiocordyceps entomopathogen to insect associate is accompanied by gene loss and intensified selection.</title>
        <authorList>
            <person name="Ward C.M."/>
            <person name="Onetto C.A."/>
            <person name="Borneman A.R."/>
        </authorList>
    </citation>
    <scope>NUCLEOTIDE SEQUENCE [LARGE SCALE GENOMIC DNA]</scope>
    <source>
        <strain evidence="8">AWRI1</strain>
        <tissue evidence="8">Single Adult Female</tissue>
    </source>
</reference>
<gene>
    <name evidence="8" type="ORF">V9T40_010298</name>
</gene>